<feature type="region of interest" description="Disordered" evidence="5">
    <location>
        <begin position="109"/>
        <end position="155"/>
    </location>
</feature>
<dbReference type="Pfam" id="PF00249">
    <property type="entry name" value="Myb_DNA-binding"/>
    <property type="match status" value="1"/>
</dbReference>
<evidence type="ECO:0000256" key="4">
    <source>
        <dbReference type="SAM" id="Coils"/>
    </source>
</evidence>
<feature type="coiled-coil region" evidence="4">
    <location>
        <begin position="407"/>
        <end position="469"/>
    </location>
</feature>
<dbReference type="PROSITE" id="PS50090">
    <property type="entry name" value="MYB_LIKE"/>
    <property type="match status" value="1"/>
</dbReference>
<dbReference type="InterPro" id="IPR006447">
    <property type="entry name" value="Myb_dom_plants"/>
</dbReference>
<feature type="compositionally biased region" description="Basic and acidic residues" evidence="5">
    <location>
        <begin position="122"/>
        <end position="142"/>
    </location>
</feature>
<feature type="region of interest" description="Disordered" evidence="5">
    <location>
        <begin position="16"/>
        <end position="58"/>
    </location>
</feature>
<evidence type="ECO:0000259" key="6">
    <source>
        <dbReference type="PROSITE" id="PS50090"/>
    </source>
</evidence>
<evidence type="ECO:0000256" key="5">
    <source>
        <dbReference type="SAM" id="MobiDB-lite"/>
    </source>
</evidence>
<evidence type="ECO:0000313" key="9">
    <source>
        <dbReference type="EMBL" id="KAG7358880.1"/>
    </source>
</evidence>
<evidence type="ECO:0000259" key="7">
    <source>
        <dbReference type="PROSITE" id="PS51293"/>
    </source>
</evidence>
<feature type="compositionally biased region" description="Acidic residues" evidence="5">
    <location>
        <begin position="219"/>
        <end position="238"/>
    </location>
</feature>
<reference evidence="9" key="1">
    <citation type="journal article" date="2021" name="Sci. Rep.">
        <title>Diploid genomic architecture of Nitzschia inconspicua, an elite biomass production diatom.</title>
        <authorList>
            <person name="Oliver A."/>
            <person name="Podell S."/>
            <person name="Pinowska A."/>
            <person name="Traller J.C."/>
            <person name="Smith S.R."/>
            <person name="McClure R."/>
            <person name="Beliaev A."/>
            <person name="Bohutskyi P."/>
            <person name="Hill E.A."/>
            <person name="Rabines A."/>
            <person name="Zheng H."/>
            <person name="Allen L.Z."/>
            <person name="Kuo A."/>
            <person name="Grigoriev I.V."/>
            <person name="Allen A.E."/>
            <person name="Hazlebeck D."/>
            <person name="Allen E.E."/>
        </authorList>
    </citation>
    <scope>NUCLEOTIDE SEQUENCE</scope>
    <source>
        <strain evidence="9">Hildebrandi</strain>
    </source>
</reference>
<feature type="compositionally biased region" description="Polar residues" evidence="5">
    <location>
        <begin position="356"/>
        <end position="376"/>
    </location>
</feature>
<dbReference type="CDD" id="cd00167">
    <property type="entry name" value="SANT"/>
    <property type="match status" value="1"/>
</dbReference>
<dbReference type="NCBIfam" id="TIGR01557">
    <property type="entry name" value="myb_SHAQKYF"/>
    <property type="match status" value="1"/>
</dbReference>
<gene>
    <name evidence="9" type="ORF">IV203_015469</name>
</gene>
<feature type="domain" description="HTH myb-type" evidence="8">
    <location>
        <begin position="48"/>
        <end position="103"/>
    </location>
</feature>
<evidence type="ECO:0000259" key="8">
    <source>
        <dbReference type="PROSITE" id="PS51294"/>
    </source>
</evidence>
<reference evidence="9" key="2">
    <citation type="submission" date="2021-04" db="EMBL/GenBank/DDBJ databases">
        <authorList>
            <person name="Podell S."/>
        </authorList>
    </citation>
    <scope>NUCLEOTIDE SEQUENCE</scope>
    <source>
        <strain evidence="9">Hildebrandi</strain>
    </source>
</reference>
<dbReference type="AlphaFoldDB" id="A0A9K3LAN3"/>
<dbReference type="PANTHER" id="PTHR44042">
    <property type="entry name" value="DUPLICATED HOMEODOMAIN-LIKE SUPERFAMILY PROTEIN-RELATED"/>
    <property type="match status" value="1"/>
</dbReference>
<dbReference type="SMART" id="SM00717">
    <property type="entry name" value="SANT"/>
    <property type="match status" value="1"/>
</dbReference>
<sequence length="472" mass="52476">MESMNYHHHLHTMNAASSNRYYSQEDDDDSSIEFNKTTGRKGSSVPPTAGTNTGRWSNDEHQRFLSGLEQFGTGNWKKITEMVGTRSCTQVRTHAQKYFLAQQKPLLPEGTAATPASKPKKPKDICKKSRTLEEHSATDTGDKKRRKKNSKYAQGLADASATESWLYSGGNVANGAAKRGLSGMSLLAQAAMVDPEFERMDETAEEYEKRLGKPSDDGSSSDEEGSDDDDDDNNEAGAEEISVASGNEKTQTSMKPSARQETFTPSSTTASTMDSKKEMLALREQLKIANQALQQMRQEVQLAEARAIEAIEGRNIAINECRELQEMNNQFKAEHRRMVMCLEKPNQFGTVAPTKVGSSANRNGKSNPTPQPALSTSTLEQQMQSFFPSMAVAAQSQQLQHQDQIVIEVLQSRLKEAELRYHQVTESLARQTGVLTDQHRAVLELNSKLENERARRQALEAELERLKRQGAK</sequence>
<feature type="region of interest" description="Disordered" evidence="5">
    <location>
        <begin position="201"/>
        <end position="275"/>
    </location>
</feature>
<dbReference type="Proteomes" id="UP000693970">
    <property type="component" value="Unassembled WGS sequence"/>
</dbReference>
<dbReference type="EMBL" id="JAGRRH010000014">
    <property type="protein sequence ID" value="KAG7358880.1"/>
    <property type="molecule type" value="Genomic_DNA"/>
</dbReference>
<feature type="region of interest" description="Disordered" evidence="5">
    <location>
        <begin position="352"/>
        <end position="376"/>
    </location>
</feature>
<dbReference type="InterPro" id="IPR017930">
    <property type="entry name" value="Myb_dom"/>
</dbReference>
<feature type="compositionally biased region" description="Polar residues" evidence="5">
    <location>
        <begin position="32"/>
        <end position="56"/>
    </location>
</feature>
<dbReference type="InterPro" id="IPR001005">
    <property type="entry name" value="SANT/Myb"/>
</dbReference>
<feature type="domain" description="SANT" evidence="7">
    <location>
        <begin position="55"/>
        <end position="103"/>
    </location>
</feature>
<protein>
    <submittedName>
        <fullName evidence="9">Myb-like DNA-binding protein</fullName>
    </submittedName>
</protein>
<evidence type="ECO:0000256" key="1">
    <source>
        <dbReference type="ARBA" id="ARBA00023015"/>
    </source>
</evidence>
<proteinExistence type="predicted"/>
<accession>A0A9K3LAN3</accession>
<dbReference type="InterPro" id="IPR017884">
    <property type="entry name" value="SANT_dom"/>
</dbReference>
<keyword evidence="10" id="KW-1185">Reference proteome</keyword>
<keyword evidence="2" id="KW-0804">Transcription</keyword>
<comment type="caution">
    <text evidence="9">The sequence shown here is derived from an EMBL/GenBank/DDBJ whole genome shotgun (WGS) entry which is preliminary data.</text>
</comment>
<evidence type="ECO:0000313" key="10">
    <source>
        <dbReference type="Proteomes" id="UP000693970"/>
    </source>
</evidence>
<dbReference type="PANTHER" id="PTHR44042:SF67">
    <property type="entry name" value="MYB-LIKE PROTEIN I"/>
    <property type="match status" value="1"/>
</dbReference>
<keyword evidence="1" id="KW-0805">Transcription regulation</keyword>
<feature type="coiled-coil region" evidence="4">
    <location>
        <begin position="276"/>
        <end position="334"/>
    </location>
</feature>
<evidence type="ECO:0000256" key="2">
    <source>
        <dbReference type="ARBA" id="ARBA00023163"/>
    </source>
</evidence>
<keyword evidence="4" id="KW-0175">Coiled coil</keyword>
<organism evidence="9 10">
    <name type="scientific">Nitzschia inconspicua</name>
    <dbReference type="NCBI Taxonomy" id="303405"/>
    <lineage>
        <taxon>Eukaryota</taxon>
        <taxon>Sar</taxon>
        <taxon>Stramenopiles</taxon>
        <taxon>Ochrophyta</taxon>
        <taxon>Bacillariophyta</taxon>
        <taxon>Bacillariophyceae</taxon>
        <taxon>Bacillariophycidae</taxon>
        <taxon>Bacillariales</taxon>
        <taxon>Bacillariaceae</taxon>
        <taxon>Nitzschia</taxon>
    </lineage>
</organism>
<evidence type="ECO:0000256" key="3">
    <source>
        <dbReference type="ARBA" id="ARBA00023242"/>
    </source>
</evidence>
<keyword evidence="9" id="KW-0238">DNA-binding</keyword>
<name>A0A9K3LAN3_9STRA</name>
<dbReference type="GO" id="GO:0003677">
    <property type="term" value="F:DNA binding"/>
    <property type="evidence" value="ECO:0007669"/>
    <property type="project" value="UniProtKB-KW"/>
</dbReference>
<feature type="domain" description="Myb-like" evidence="6">
    <location>
        <begin position="48"/>
        <end position="99"/>
    </location>
</feature>
<dbReference type="PROSITE" id="PS51294">
    <property type="entry name" value="HTH_MYB"/>
    <property type="match status" value="1"/>
</dbReference>
<feature type="compositionally biased region" description="Basic and acidic residues" evidence="5">
    <location>
        <begin position="201"/>
        <end position="216"/>
    </location>
</feature>
<keyword evidence="3" id="KW-0539">Nucleus</keyword>
<dbReference type="OrthoDB" id="72460at2759"/>
<dbReference type="PROSITE" id="PS51293">
    <property type="entry name" value="SANT"/>
    <property type="match status" value="1"/>
</dbReference>
<feature type="compositionally biased region" description="Polar residues" evidence="5">
    <location>
        <begin position="244"/>
        <end position="273"/>
    </location>
</feature>